<gene>
    <name evidence="3" type="ORF">GCM10023090_22100</name>
</gene>
<evidence type="ECO:0000256" key="1">
    <source>
        <dbReference type="SAM" id="Phobius"/>
    </source>
</evidence>
<dbReference type="InterPro" id="IPR018638">
    <property type="entry name" value="DUF2061_membrane"/>
</dbReference>
<proteinExistence type="predicted"/>
<sequence length="108" mass="11840">MRMPSIRYIGFRPPEAPLTEEPAMSTLRRVARQNQRMLMKTGSYYLVHICVAAMVAYAVTGNLWASLTLSLLEPTVQAVAFFFHEKAWSRAGSADPTPAVADAQPAAA</sequence>
<evidence type="ECO:0000313" key="4">
    <source>
        <dbReference type="Proteomes" id="UP001501788"/>
    </source>
</evidence>
<feature type="transmembrane region" description="Helical" evidence="1">
    <location>
        <begin position="44"/>
        <end position="65"/>
    </location>
</feature>
<keyword evidence="1" id="KW-0472">Membrane</keyword>
<evidence type="ECO:0000313" key="3">
    <source>
        <dbReference type="EMBL" id="GAA4426294.1"/>
    </source>
</evidence>
<keyword evidence="4" id="KW-1185">Reference proteome</keyword>
<accession>A0ABP8LB17</accession>
<feature type="domain" description="DUF2061" evidence="2">
    <location>
        <begin position="38"/>
        <end position="89"/>
    </location>
</feature>
<keyword evidence="1" id="KW-0812">Transmembrane</keyword>
<organism evidence="3 4">
    <name type="scientific">Acidovorax lacteus</name>
    <dbReference type="NCBI Taxonomy" id="1924988"/>
    <lineage>
        <taxon>Bacteria</taxon>
        <taxon>Pseudomonadati</taxon>
        <taxon>Pseudomonadota</taxon>
        <taxon>Betaproteobacteria</taxon>
        <taxon>Burkholderiales</taxon>
        <taxon>Comamonadaceae</taxon>
        <taxon>Acidovorax</taxon>
    </lineage>
</organism>
<keyword evidence="1" id="KW-1133">Transmembrane helix</keyword>
<dbReference type="Pfam" id="PF09834">
    <property type="entry name" value="DUF2061"/>
    <property type="match status" value="1"/>
</dbReference>
<protein>
    <recommendedName>
        <fullName evidence="2">DUF2061 domain-containing protein</fullName>
    </recommendedName>
</protein>
<comment type="caution">
    <text evidence="3">The sequence shown here is derived from an EMBL/GenBank/DDBJ whole genome shotgun (WGS) entry which is preliminary data.</text>
</comment>
<dbReference type="Proteomes" id="UP001501788">
    <property type="component" value="Unassembled WGS sequence"/>
</dbReference>
<reference evidence="4" key="1">
    <citation type="journal article" date="2019" name="Int. J. Syst. Evol. Microbiol.">
        <title>The Global Catalogue of Microorganisms (GCM) 10K type strain sequencing project: providing services to taxonomists for standard genome sequencing and annotation.</title>
        <authorList>
            <consortium name="The Broad Institute Genomics Platform"/>
            <consortium name="The Broad Institute Genome Sequencing Center for Infectious Disease"/>
            <person name="Wu L."/>
            <person name="Ma J."/>
        </authorList>
    </citation>
    <scope>NUCLEOTIDE SEQUENCE [LARGE SCALE GENOMIC DNA]</scope>
    <source>
        <strain evidence="4">JCM 31890</strain>
    </source>
</reference>
<dbReference type="EMBL" id="BAABEX010000024">
    <property type="protein sequence ID" value="GAA4426294.1"/>
    <property type="molecule type" value="Genomic_DNA"/>
</dbReference>
<name>A0ABP8LB17_9BURK</name>
<evidence type="ECO:0000259" key="2">
    <source>
        <dbReference type="Pfam" id="PF09834"/>
    </source>
</evidence>